<sequence length="218" mass="25341">MRLQKIPLFIFILLFIVDCENNPGKKISIKPVLDKRLKEIHSIPFHAGLFIEPPLRYLNQEEWQTSMVVGKHHYIFPIGEPFARSVEDMMMRVFDKVTVLDELPNHERMERIGLEAVLMLQLKASELELIVEESVWRAIGNHYLSIQASFFDKDLQEIFHEELRAEGKYLDLIDYETEGGWWKTDGPKYGPAVEDAIEKIVFKLAQKLITSGEQIVSD</sequence>
<comment type="caution">
    <text evidence="1">The sequence shown here is derived from an EMBL/GenBank/DDBJ whole genome shotgun (WGS) entry which is preliminary data.</text>
</comment>
<dbReference type="Proteomes" id="UP000319783">
    <property type="component" value="Unassembled WGS sequence"/>
</dbReference>
<evidence type="ECO:0000313" key="2">
    <source>
        <dbReference type="Proteomes" id="UP000319783"/>
    </source>
</evidence>
<protein>
    <submittedName>
        <fullName evidence="1">Uncharacterized protein</fullName>
    </submittedName>
</protein>
<dbReference type="EMBL" id="SULG01000027">
    <property type="protein sequence ID" value="TLD42130.1"/>
    <property type="molecule type" value="Genomic_DNA"/>
</dbReference>
<accession>A0A533QNG8</accession>
<reference evidence="1 2" key="1">
    <citation type="submission" date="2019-04" db="EMBL/GenBank/DDBJ databases">
        <title>Genome of a novel bacterium Candidatus Jettenia ecosi reconstructed from metagenome of an anammox bioreactor.</title>
        <authorList>
            <person name="Mardanov A.V."/>
            <person name="Beletsky A.V."/>
            <person name="Ravin N.V."/>
            <person name="Botchkova E.A."/>
            <person name="Litti Y.V."/>
            <person name="Nozhevnikova A.N."/>
        </authorList>
    </citation>
    <scope>NUCLEOTIDE SEQUENCE [LARGE SCALE GENOMIC DNA]</scope>
    <source>
        <strain evidence="1">J2</strain>
    </source>
</reference>
<dbReference type="AlphaFoldDB" id="A0A533QNG8"/>
<evidence type="ECO:0000313" key="1">
    <source>
        <dbReference type="EMBL" id="TLD42130.1"/>
    </source>
</evidence>
<gene>
    <name evidence="1" type="ORF">JETT_1610</name>
</gene>
<organism evidence="1 2">
    <name type="scientific">Candidatus Jettenia ecosi</name>
    <dbReference type="NCBI Taxonomy" id="2494326"/>
    <lineage>
        <taxon>Bacteria</taxon>
        <taxon>Pseudomonadati</taxon>
        <taxon>Planctomycetota</taxon>
        <taxon>Candidatus Brocadiia</taxon>
        <taxon>Candidatus Brocadiales</taxon>
        <taxon>Candidatus Brocadiaceae</taxon>
        <taxon>Candidatus Jettenia</taxon>
    </lineage>
</organism>
<name>A0A533QNG8_9BACT</name>
<proteinExistence type="predicted"/>